<keyword evidence="1" id="KW-0805">Transcription regulation</keyword>
<evidence type="ECO:0000259" key="5">
    <source>
        <dbReference type="PROSITE" id="PS50977"/>
    </source>
</evidence>
<keyword evidence="2 4" id="KW-0238">DNA-binding</keyword>
<evidence type="ECO:0000256" key="1">
    <source>
        <dbReference type="ARBA" id="ARBA00023015"/>
    </source>
</evidence>
<keyword evidence="3" id="KW-0804">Transcription</keyword>
<dbReference type="SUPFAM" id="SSF48498">
    <property type="entry name" value="Tetracyclin repressor-like, C-terminal domain"/>
    <property type="match status" value="1"/>
</dbReference>
<dbReference type="PROSITE" id="PS50977">
    <property type="entry name" value="HTH_TETR_2"/>
    <property type="match status" value="1"/>
</dbReference>
<feature type="DNA-binding region" description="H-T-H motif" evidence="4">
    <location>
        <begin position="45"/>
        <end position="64"/>
    </location>
</feature>
<dbReference type="PANTHER" id="PTHR30055:SF234">
    <property type="entry name" value="HTH-TYPE TRANSCRIPTIONAL REGULATOR BETI"/>
    <property type="match status" value="1"/>
</dbReference>
<dbReference type="InterPro" id="IPR001647">
    <property type="entry name" value="HTH_TetR"/>
</dbReference>
<keyword evidence="7" id="KW-1185">Reference proteome</keyword>
<organism evidence="6 7">
    <name type="scientific">Corynebacterium glaucum</name>
    <dbReference type="NCBI Taxonomy" id="187491"/>
    <lineage>
        <taxon>Bacteria</taxon>
        <taxon>Bacillati</taxon>
        <taxon>Actinomycetota</taxon>
        <taxon>Actinomycetes</taxon>
        <taxon>Mycobacteriales</taxon>
        <taxon>Corynebacteriaceae</taxon>
        <taxon>Corynebacterium</taxon>
    </lineage>
</organism>
<name>A0A1Q2HV24_9CORY</name>
<gene>
    <name evidence="6" type="primary">bepR</name>
    <name evidence="6" type="ORF">CGLAU_03605</name>
</gene>
<dbReference type="PRINTS" id="PR00455">
    <property type="entry name" value="HTHTETR"/>
</dbReference>
<dbReference type="GO" id="GO:0003700">
    <property type="term" value="F:DNA-binding transcription factor activity"/>
    <property type="evidence" value="ECO:0007669"/>
    <property type="project" value="TreeGrafter"/>
</dbReference>
<evidence type="ECO:0000256" key="3">
    <source>
        <dbReference type="ARBA" id="ARBA00023163"/>
    </source>
</evidence>
<feature type="domain" description="HTH tetR-type" evidence="5">
    <location>
        <begin position="22"/>
        <end position="82"/>
    </location>
</feature>
<proteinExistence type="predicted"/>
<dbReference type="SUPFAM" id="SSF46689">
    <property type="entry name" value="Homeodomain-like"/>
    <property type="match status" value="1"/>
</dbReference>
<evidence type="ECO:0000313" key="7">
    <source>
        <dbReference type="Proteomes" id="UP000217209"/>
    </source>
</evidence>
<dbReference type="AlphaFoldDB" id="A0A1Q2HV24"/>
<dbReference type="Proteomes" id="UP000217209">
    <property type="component" value="Chromosome"/>
</dbReference>
<protein>
    <submittedName>
        <fullName evidence="6">HTH-type transcriptional repressor BepR</fullName>
    </submittedName>
</protein>
<sequence length="207" mass="22481">MSQVLVNRIYAVSMKRTAAEAAQTREALLQAALQSFGEVGWKASTFESIAERAGVTRGALNHHFRSKRALLTEALNWGWLDYGARLFSPELGKESGEEFLASLFRTYIALLRSDEQFRSLASTTVLTAPQAFEATDAKSNGLNAWRETIVDALKRDEKSSLDAETIAGLTIAVLQGLTLSAVISPKDLPDSTDIDIAAQALAKGLLH</sequence>
<dbReference type="PANTHER" id="PTHR30055">
    <property type="entry name" value="HTH-TYPE TRANSCRIPTIONAL REGULATOR RUTR"/>
    <property type="match status" value="1"/>
</dbReference>
<evidence type="ECO:0000313" key="6">
    <source>
        <dbReference type="EMBL" id="AQQ14698.1"/>
    </source>
</evidence>
<dbReference type="Pfam" id="PF00440">
    <property type="entry name" value="TetR_N"/>
    <property type="match status" value="1"/>
</dbReference>
<dbReference type="InterPro" id="IPR036271">
    <property type="entry name" value="Tet_transcr_reg_TetR-rel_C_sf"/>
</dbReference>
<dbReference type="InterPro" id="IPR009057">
    <property type="entry name" value="Homeodomain-like_sf"/>
</dbReference>
<dbReference type="EMBL" id="CP019688">
    <property type="protein sequence ID" value="AQQ14698.1"/>
    <property type="molecule type" value="Genomic_DNA"/>
</dbReference>
<dbReference type="InterPro" id="IPR050109">
    <property type="entry name" value="HTH-type_TetR-like_transc_reg"/>
</dbReference>
<dbReference type="GO" id="GO:0000976">
    <property type="term" value="F:transcription cis-regulatory region binding"/>
    <property type="evidence" value="ECO:0007669"/>
    <property type="project" value="TreeGrafter"/>
</dbReference>
<dbReference type="KEGG" id="cgv:CGLAU_03605"/>
<evidence type="ECO:0000256" key="2">
    <source>
        <dbReference type="ARBA" id="ARBA00023125"/>
    </source>
</evidence>
<reference evidence="6 7" key="1">
    <citation type="submission" date="2016-12" db="EMBL/GenBank/DDBJ databases">
        <authorList>
            <person name="Song W.-J."/>
            <person name="Kurnit D.M."/>
        </authorList>
    </citation>
    <scope>NUCLEOTIDE SEQUENCE [LARGE SCALE GENOMIC DNA]</scope>
    <source>
        <strain evidence="6 7">DSM 30827</strain>
    </source>
</reference>
<evidence type="ECO:0000256" key="4">
    <source>
        <dbReference type="PROSITE-ProRule" id="PRU00335"/>
    </source>
</evidence>
<dbReference type="Gene3D" id="1.10.357.10">
    <property type="entry name" value="Tetracycline Repressor, domain 2"/>
    <property type="match status" value="1"/>
</dbReference>
<accession>A0A1Q2HV24</accession>